<protein>
    <submittedName>
        <fullName evidence="1">Uncharacterized protein</fullName>
    </submittedName>
</protein>
<evidence type="ECO:0000313" key="1">
    <source>
        <dbReference type="EMBL" id="OGZ64791.1"/>
    </source>
</evidence>
<proteinExistence type="predicted"/>
<dbReference type="AlphaFoldDB" id="A0A1G2HRC3"/>
<organism evidence="1 2">
    <name type="scientific">Candidatus Staskawiczbacteria bacterium RIFCSPHIGHO2_01_FULL_36_16</name>
    <dbReference type="NCBI Taxonomy" id="1802200"/>
    <lineage>
        <taxon>Bacteria</taxon>
        <taxon>Candidatus Staskawicziibacteriota</taxon>
    </lineage>
</organism>
<reference evidence="1 2" key="1">
    <citation type="journal article" date="2016" name="Nat. Commun.">
        <title>Thousands of microbial genomes shed light on interconnected biogeochemical processes in an aquifer system.</title>
        <authorList>
            <person name="Anantharaman K."/>
            <person name="Brown C.T."/>
            <person name="Hug L.A."/>
            <person name="Sharon I."/>
            <person name="Castelle C.J."/>
            <person name="Probst A.J."/>
            <person name="Thomas B.C."/>
            <person name="Singh A."/>
            <person name="Wilkins M.J."/>
            <person name="Karaoz U."/>
            <person name="Brodie E.L."/>
            <person name="Williams K.H."/>
            <person name="Hubbard S.S."/>
            <person name="Banfield J.F."/>
        </authorList>
    </citation>
    <scope>NUCLEOTIDE SEQUENCE [LARGE SCALE GENOMIC DNA]</scope>
</reference>
<name>A0A1G2HRC3_9BACT</name>
<sequence>MCENRDGKFVVPKKPSAAMGWWIGWIISAENSFLHINLLWVENPEHACVNIHSTREYTEEFSGIPEAMEYLKSRGVKDFTLSPVEIGY</sequence>
<accession>A0A1G2HRC3</accession>
<gene>
    <name evidence="1" type="ORF">A2812_01840</name>
</gene>
<dbReference type="EMBL" id="MHOM01000019">
    <property type="protein sequence ID" value="OGZ64791.1"/>
    <property type="molecule type" value="Genomic_DNA"/>
</dbReference>
<evidence type="ECO:0000313" key="2">
    <source>
        <dbReference type="Proteomes" id="UP000177190"/>
    </source>
</evidence>
<comment type="caution">
    <text evidence="1">The sequence shown here is derived from an EMBL/GenBank/DDBJ whole genome shotgun (WGS) entry which is preliminary data.</text>
</comment>
<dbReference type="Proteomes" id="UP000177190">
    <property type="component" value="Unassembled WGS sequence"/>
</dbReference>